<sequence>MQELGPYDHLRRFFRLCIVHFQRNIKALGDSVKAEVRAAMYSLASAEPHPDIQQTLSIIRQGGRKAKAWLMDKENSKFALPALYQPLSLIPPYIWKASPSTTNGNEQAHRNVNRDGVGLTLLAGIMRGYQYDFRTMSSMDLHQTYGVGHRDAASTHVHRAKRAVSRKG</sequence>
<evidence type="ECO:0000313" key="2">
    <source>
        <dbReference type="Proteomes" id="UP000053647"/>
    </source>
</evidence>
<dbReference type="HOGENOM" id="CLU_1754176_0_0_1"/>
<evidence type="ECO:0000313" key="1">
    <source>
        <dbReference type="EMBL" id="KIJ04650.1"/>
    </source>
</evidence>
<keyword evidence="2" id="KW-1185">Reference proteome</keyword>
<dbReference type="AlphaFoldDB" id="A0A0C9SSK7"/>
<dbReference type="EMBL" id="KN821636">
    <property type="protein sequence ID" value="KIJ04650.1"/>
    <property type="molecule type" value="Genomic_DNA"/>
</dbReference>
<proteinExistence type="predicted"/>
<gene>
    <name evidence="1" type="ORF">PAXINDRAFT_22056</name>
</gene>
<dbReference type="Proteomes" id="UP000053647">
    <property type="component" value="Unassembled WGS sequence"/>
</dbReference>
<reference evidence="1 2" key="1">
    <citation type="submission" date="2014-06" db="EMBL/GenBank/DDBJ databases">
        <authorList>
            <consortium name="DOE Joint Genome Institute"/>
            <person name="Kuo A."/>
            <person name="Kohler A."/>
            <person name="Nagy L.G."/>
            <person name="Floudas D."/>
            <person name="Copeland A."/>
            <person name="Barry K.W."/>
            <person name="Cichocki N."/>
            <person name="Veneault-Fourrey C."/>
            <person name="LaButti K."/>
            <person name="Lindquist E.A."/>
            <person name="Lipzen A."/>
            <person name="Lundell T."/>
            <person name="Morin E."/>
            <person name="Murat C."/>
            <person name="Sun H."/>
            <person name="Tunlid A."/>
            <person name="Henrissat B."/>
            <person name="Grigoriev I.V."/>
            <person name="Hibbett D.S."/>
            <person name="Martin F."/>
            <person name="Nordberg H.P."/>
            <person name="Cantor M.N."/>
            <person name="Hua S.X."/>
        </authorList>
    </citation>
    <scope>NUCLEOTIDE SEQUENCE [LARGE SCALE GENOMIC DNA]</scope>
    <source>
        <strain evidence="1 2">ATCC 200175</strain>
    </source>
</reference>
<accession>A0A0C9SSK7</accession>
<reference evidence="2" key="2">
    <citation type="submission" date="2015-01" db="EMBL/GenBank/DDBJ databases">
        <title>Evolutionary Origins and Diversification of the Mycorrhizal Mutualists.</title>
        <authorList>
            <consortium name="DOE Joint Genome Institute"/>
            <consortium name="Mycorrhizal Genomics Consortium"/>
            <person name="Kohler A."/>
            <person name="Kuo A."/>
            <person name="Nagy L.G."/>
            <person name="Floudas D."/>
            <person name="Copeland A."/>
            <person name="Barry K.W."/>
            <person name="Cichocki N."/>
            <person name="Veneault-Fourrey C."/>
            <person name="LaButti K."/>
            <person name="Lindquist E.A."/>
            <person name="Lipzen A."/>
            <person name="Lundell T."/>
            <person name="Morin E."/>
            <person name="Murat C."/>
            <person name="Riley R."/>
            <person name="Ohm R."/>
            <person name="Sun H."/>
            <person name="Tunlid A."/>
            <person name="Henrissat B."/>
            <person name="Grigoriev I.V."/>
            <person name="Hibbett D.S."/>
            <person name="Martin F."/>
        </authorList>
    </citation>
    <scope>NUCLEOTIDE SEQUENCE [LARGE SCALE GENOMIC DNA]</scope>
    <source>
        <strain evidence="2">ATCC 200175</strain>
    </source>
</reference>
<name>A0A0C9SSK7_PAXIN</name>
<dbReference type="OrthoDB" id="3246731at2759"/>
<organism evidence="1 2">
    <name type="scientific">Paxillus involutus ATCC 200175</name>
    <dbReference type="NCBI Taxonomy" id="664439"/>
    <lineage>
        <taxon>Eukaryota</taxon>
        <taxon>Fungi</taxon>
        <taxon>Dikarya</taxon>
        <taxon>Basidiomycota</taxon>
        <taxon>Agaricomycotina</taxon>
        <taxon>Agaricomycetes</taxon>
        <taxon>Agaricomycetidae</taxon>
        <taxon>Boletales</taxon>
        <taxon>Paxilineae</taxon>
        <taxon>Paxillaceae</taxon>
        <taxon>Paxillus</taxon>
    </lineage>
</organism>
<protein>
    <submittedName>
        <fullName evidence="1">Uncharacterized protein</fullName>
    </submittedName>
</protein>